<dbReference type="InterPro" id="IPR014710">
    <property type="entry name" value="RmlC-like_jellyroll"/>
</dbReference>
<dbReference type="PANTHER" id="PTHR37694">
    <property type="entry name" value="SLR8022 PROTEIN"/>
    <property type="match status" value="1"/>
</dbReference>
<accession>A0ABM9ZSH7</accession>
<dbReference type="SUPFAM" id="SSF51182">
    <property type="entry name" value="RmlC-like cupins"/>
    <property type="match status" value="1"/>
</dbReference>
<evidence type="ECO:0000313" key="2">
    <source>
        <dbReference type="EMBL" id="EFB89854.1"/>
    </source>
</evidence>
<dbReference type="InterPro" id="IPR011051">
    <property type="entry name" value="RmlC_Cupin_sf"/>
</dbReference>
<dbReference type="EMBL" id="ADFP01000116">
    <property type="protein sequence ID" value="EFB89854.1"/>
    <property type="molecule type" value="Genomic_DNA"/>
</dbReference>
<comment type="caution">
    <text evidence="2">The sequence shown here is derived from an EMBL/GenBank/DDBJ whole genome shotgun (WGS) entry which is preliminary data.</text>
</comment>
<dbReference type="InterPro" id="IPR013096">
    <property type="entry name" value="Cupin_2"/>
</dbReference>
<protein>
    <submittedName>
        <fullName evidence="2">Cupin domain protein</fullName>
    </submittedName>
</protein>
<proteinExistence type="predicted"/>
<evidence type="ECO:0000313" key="3">
    <source>
        <dbReference type="Proteomes" id="UP000006462"/>
    </source>
</evidence>
<evidence type="ECO:0000259" key="1">
    <source>
        <dbReference type="Pfam" id="PF07883"/>
    </source>
</evidence>
<sequence length="218" mass="23086">MMNRAFSIAEEHPPRDGMTISTMSGIRSETKISYFSLGRGTDISAGSYPTEMLCIGAGGTGRFALGAGADGKEIELGEGEALIVPKNTLCGSATREGFVYTEVIAKGELQMNEALKAGEVFRLADLVPYEKGSVVNMDVVSNEGFKFVVMAFDEGTGLSPHRAPGDALIFALEGRGVIGYEGQDYPIGAGENFRFAKGGLHSVTANGKFKMALLLTLK</sequence>
<dbReference type="PANTHER" id="PTHR37694:SF1">
    <property type="entry name" value="SLR8022 PROTEIN"/>
    <property type="match status" value="1"/>
</dbReference>
<reference evidence="2 3" key="1">
    <citation type="submission" date="2009-12" db="EMBL/GenBank/DDBJ databases">
        <authorList>
            <person name="Shrivastava S."/>
            <person name="Madupu R."/>
            <person name="Durkin A.S."/>
            <person name="Torralba M."/>
            <person name="Methe B."/>
            <person name="Sutton G.G."/>
            <person name="Strausberg R.L."/>
            <person name="Nelson K.E."/>
        </authorList>
    </citation>
    <scope>NUCLEOTIDE SEQUENCE [LARGE SCALE GENOMIC DNA]</scope>
    <source>
        <strain evidence="2 3">W5455</strain>
    </source>
</reference>
<name>A0ABM9ZSH7_9BACT</name>
<gene>
    <name evidence="2" type="ORF">HMPREF7215_2726</name>
</gene>
<feature type="domain" description="Cupin type-2" evidence="1">
    <location>
        <begin position="149"/>
        <end position="214"/>
    </location>
</feature>
<dbReference type="Gene3D" id="2.60.120.10">
    <property type="entry name" value="Jelly Rolls"/>
    <property type="match status" value="2"/>
</dbReference>
<dbReference type="Proteomes" id="UP000006462">
    <property type="component" value="Unassembled WGS sequence"/>
</dbReference>
<keyword evidence="3" id="KW-1185">Reference proteome</keyword>
<dbReference type="Pfam" id="PF07883">
    <property type="entry name" value="Cupin_2"/>
    <property type="match status" value="1"/>
</dbReference>
<dbReference type="CDD" id="cd02230">
    <property type="entry name" value="cupin_HP0902-like"/>
    <property type="match status" value="1"/>
</dbReference>
<organism evidence="2 3">
    <name type="scientific">Pyramidobacter piscolens W5455</name>
    <dbReference type="NCBI Taxonomy" id="352165"/>
    <lineage>
        <taxon>Bacteria</taxon>
        <taxon>Thermotogati</taxon>
        <taxon>Synergistota</taxon>
        <taxon>Synergistia</taxon>
        <taxon>Synergistales</taxon>
        <taxon>Dethiosulfovibrionaceae</taxon>
        <taxon>Pyramidobacter</taxon>
    </lineage>
</organism>